<keyword evidence="5" id="KW-1185">Reference proteome</keyword>
<evidence type="ECO:0000313" key="4">
    <source>
        <dbReference type="EMBL" id="MBP3960638.1"/>
    </source>
</evidence>
<dbReference type="PANTHER" id="PTHR33619">
    <property type="entry name" value="POLYSACCHARIDE EXPORT PROTEIN GFCE-RELATED"/>
    <property type="match status" value="1"/>
</dbReference>
<name>A0ABS5C3S0_9BACT</name>
<evidence type="ECO:0000259" key="3">
    <source>
        <dbReference type="Pfam" id="PF02563"/>
    </source>
</evidence>
<reference evidence="4 5" key="1">
    <citation type="submission" date="2021-04" db="EMBL/GenBank/DDBJ databases">
        <authorList>
            <person name="Ivanova A."/>
        </authorList>
    </citation>
    <scope>NUCLEOTIDE SEQUENCE [LARGE SCALE GENOMIC DNA]</scope>
    <source>
        <strain evidence="4 5">G18</strain>
    </source>
</reference>
<evidence type="ECO:0000256" key="1">
    <source>
        <dbReference type="ARBA" id="ARBA00022729"/>
    </source>
</evidence>
<organism evidence="4 5">
    <name type="scientific">Gemmata palustris</name>
    <dbReference type="NCBI Taxonomy" id="2822762"/>
    <lineage>
        <taxon>Bacteria</taxon>
        <taxon>Pseudomonadati</taxon>
        <taxon>Planctomycetota</taxon>
        <taxon>Planctomycetia</taxon>
        <taxon>Gemmatales</taxon>
        <taxon>Gemmataceae</taxon>
        <taxon>Gemmata</taxon>
    </lineage>
</organism>
<evidence type="ECO:0000313" key="5">
    <source>
        <dbReference type="Proteomes" id="UP000676565"/>
    </source>
</evidence>
<feature type="signal peptide" evidence="2">
    <location>
        <begin position="1"/>
        <end position="29"/>
    </location>
</feature>
<proteinExistence type="predicted"/>
<dbReference type="RefSeq" id="WP_210662872.1">
    <property type="nucleotide sequence ID" value="NZ_JAGKQQ010000002.1"/>
</dbReference>
<sequence length="318" mass="34338">MTAARRCKLLFVVAGLAMVATGCMHGSHAGYFGTPPMPNDANAHIQVPPEDAVPREMKKITLPPYVIEAPDQLLIEVVQRTKVPDFDPVSGKVITGIDGKDRMKDVTIPLTVQPVSGPFQVRLDGSVGLGFWGAVPVAGLTLDQAAEAIRTHLAQQFTLSKFETQPESIIVIVDVIAYNSKRYYIIVDGGGQGAGEQVVSFPITGSETVLDAISNIGGLSDVSSRRNIWIARRTPHAGQPWQILPVDWVGMSQHGITYTNYQVMPGDRIYVKAQRLVTIDRTLARLIAPVERVFGITLLGSSTVNQIAGRGNGFGNNN</sequence>
<dbReference type="Pfam" id="PF02563">
    <property type="entry name" value="Poly_export"/>
    <property type="match status" value="1"/>
</dbReference>
<gene>
    <name evidence="4" type="ORF">J8F10_35895</name>
</gene>
<dbReference type="InterPro" id="IPR003715">
    <property type="entry name" value="Poly_export_N"/>
</dbReference>
<comment type="caution">
    <text evidence="4">The sequence shown here is derived from an EMBL/GenBank/DDBJ whole genome shotgun (WGS) entry which is preliminary data.</text>
</comment>
<dbReference type="Gene3D" id="3.10.560.10">
    <property type="entry name" value="Outer membrane lipoprotein wza domain like"/>
    <property type="match status" value="1"/>
</dbReference>
<feature type="chain" id="PRO_5047212292" evidence="2">
    <location>
        <begin position="30"/>
        <end position="318"/>
    </location>
</feature>
<dbReference type="PROSITE" id="PS51257">
    <property type="entry name" value="PROKAR_LIPOPROTEIN"/>
    <property type="match status" value="1"/>
</dbReference>
<dbReference type="PANTHER" id="PTHR33619:SF3">
    <property type="entry name" value="POLYSACCHARIDE EXPORT PROTEIN GFCE-RELATED"/>
    <property type="match status" value="1"/>
</dbReference>
<accession>A0ABS5C3S0</accession>
<evidence type="ECO:0000256" key="2">
    <source>
        <dbReference type="SAM" id="SignalP"/>
    </source>
</evidence>
<dbReference type="Gene3D" id="3.30.1950.10">
    <property type="entry name" value="wza like domain"/>
    <property type="match status" value="1"/>
</dbReference>
<keyword evidence="1 2" id="KW-0732">Signal</keyword>
<dbReference type="InterPro" id="IPR049712">
    <property type="entry name" value="Poly_export"/>
</dbReference>
<dbReference type="Proteomes" id="UP000676565">
    <property type="component" value="Unassembled WGS sequence"/>
</dbReference>
<feature type="domain" description="Polysaccharide export protein N-terminal" evidence="3">
    <location>
        <begin position="63"/>
        <end position="157"/>
    </location>
</feature>
<dbReference type="EMBL" id="JAGKQQ010000002">
    <property type="protein sequence ID" value="MBP3960638.1"/>
    <property type="molecule type" value="Genomic_DNA"/>
</dbReference>
<protein>
    <submittedName>
        <fullName evidence="4">Polysaccharide biosynthesis/export family protein</fullName>
    </submittedName>
</protein>